<dbReference type="EMBL" id="CAJOBO010015836">
    <property type="protein sequence ID" value="CAF4622942.1"/>
    <property type="molecule type" value="Genomic_DNA"/>
</dbReference>
<evidence type="ECO:0000313" key="2">
    <source>
        <dbReference type="Proteomes" id="UP000663851"/>
    </source>
</evidence>
<organism evidence="1 2">
    <name type="scientific">Rotaria socialis</name>
    <dbReference type="NCBI Taxonomy" id="392032"/>
    <lineage>
        <taxon>Eukaryota</taxon>
        <taxon>Metazoa</taxon>
        <taxon>Spiralia</taxon>
        <taxon>Gnathifera</taxon>
        <taxon>Rotifera</taxon>
        <taxon>Eurotatoria</taxon>
        <taxon>Bdelloidea</taxon>
        <taxon>Philodinida</taxon>
        <taxon>Philodinidae</taxon>
        <taxon>Rotaria</taxon>
    </lineage>
</organism>
<proteinExistence type="predicted"/>
<reference evidence="1" key="1">
    <citation type="submission" date="2021-02" db="EMBL/GenBank/DDBJ databases">
        <authorList>
            <person name="Nowell W R."/>
        </authorList>
    </citation>
    <scope>NUCLEOTIDE SEQUENCE</scope>
</reference>
<dbReference type="Proteomes" id="UP000663851">
    <property type="component" value="Unassembled WGS sequence"/>
</dbReference>
<name>A0A821DLH3_9BILA</name>
<accession>A0A821DLH3</accession>
<feature type="non-terminal residue" evidence="1">
    <location>
        <position position="1"/>
    </location>
</feature>
<sequence>VCDEMDQLDCS</sequence>
<comment type="caution">
    <text evidence="1">The sequence shown here is derived from an EMBL/GenBank/DDBJ whole genome shotgun (WGS) entry which is preliminary data.</text>
</comment>
<protein>
    <submittedName>
        <fullName evidence="1">Uncharacterized protein</fullName>
    </submittedName>
</protein>
<evidence type="ECO:0000313" key="1">
    <source>
        <dbReference type="EMBL" id="CAF4622942.1"/>
    </source>
</evidence>
<gene>
    <name evidence="1" type="ORF">HFQ381_LOCUS34429</name>
</gene>